<protein>
    <submittedName>
        <fullName evidence="2">CRISPR-associated protein Cas5</fullName>
    </submittedName>
</protein>
<dbReference type="Pfam" id="PF09704">
    <property type="entry name" value="Cas_Cas5d"/>
    <property type="match status" value="1"/>
</dbReference>
<dbReference type="InterPro" id="IPR021124">
    <property type="entry name" value="CRISPR-assoc_prot_Cas5"/>
</dbReference>
<name>A0ABV9QMK9_9FIRM</name>
<evidence type="ECO:0000313" key="2">
    <source>
        <dbReference type="EMBL" id="MFC4805307.1"/>
    </source>
</evidence>
<evidence type="ECO:0000313" key="3">
    <source>
        <dbReference type="Proteomes" id="UP001595916"/>
    </source>
</evidence>
<reference evidence="3" key="1">
    <citation type="journal article" date="2019" name="Int. J. Syst. Evol. Microbiol.">
        <title>The Global Catalogue of Microorganisms (GCM) 10K type strain sequencing project: providing services to taxonomists for standard genome sequencing and annotation.</title>
        <authorList>
            <consortium name="The Broad Institute Genomics Platform"/>
            <consortium name="The Broad Institute Genome Sequencing Center for Infectious Disease"/>
            <person name="Wu L."/>
            <person name="Ma J."/>
        </authorList>
    </citation>
    <scope>NUCLEOTIDE SEQUENCE [LARGE SCALE GENOMIC DNA]</scope>
    <source>
        <strain evidence="3">CCUG 46385</strain>
    </source>
</reference>
<dbReference type="NCBIfam" id="TIGR02593">
    <property type="entry name" value="CRISPR_cas5"/>
    <property type="match status" value="1"/>
</dbReference>
<organism evidence="2 3">
    <name type="scientific">Filifactor villosus</name>
    <dbReference type="NCBI Taxonomy" id="29374"/>
    <lineage>
        <taxon>Bacteria</taxon>
        <taxon>Bacillati</taxon>
        <taxon>Bacillota</taxon>
        <taxon>Clostridia</taxon>
        <taxon>Peptostreptococcales</taxon>
        <taxon>Filifactoraceae</taxon>
        <taxon>Filifactor</taxon>
    </lineage>
</organism>
<dbReference type="RefSeq" id="WP_379788855.1">
    <property type="nucleotide sequence ID" value="NZ_JBHSHL010000043.1"/>
</dbReference>
<proteinExistence type="predicted"/>
<keyword evidence="1" id="KW-0051">Antiviral defense</keyword>
<dbReference type="InterPro" id="IPR013422">
    <property type="entry name" value="CRISPR-assoc_prot_Cas5_N"/>
</dbReference>
<dbReference type="Proteomes" id="UP001595916">
    <property type="component" value="Unassembled WGS sequence"/>
</dbReference>
<accession>A0ABV9QMK9</accession>
<comment type="caution">
    <text evidence="2">The sequence shown here is derived from an EMBL/GenBank/DDBJ whole genome shotgun (WGS) entry which is preliminary data.</text>
</comment>
<dbReference type="EMBL" id="JBHSHL010000043">
    <property type="protein sequence ID" value="MFC4805307.1"/>
    <property type="molecule type" value="Genomic_DNA"/>
</dbReference>
<evidence type="ECO:0000256" key="1">
    <source>
        <dbReference type="ARBA" id="ARBA00023118"/>
    </source>
</evidence>
<sequence>MKAIKVRLFQDLTNYKKPTSFQLKESYPLPPYSTVIGMVHNLCRYENYVDMQISIQGKYISKVNDLYTRYEFKNGTEFNPSRHQLNADGFGIGQGIATAELLSQVELLIHICPTEQERVEEIYRAFLNPWEYPSLGRREDLALITEVKRTQICEKELDENKYMQDHHYYAYVPLKYYKTTGGKDEILEFSYLGESIHRSKPKSGVSARGTRFLLNKDYSLLNYGNSKTPKYIRVWNRVEVLYTSHIYASMDYDLLSDEDGEFVLLA</sequence>
<keyword evidence="3" id="KW-1185">Reference proteome</keyword>
<gene>
    <name evidence="2" type="primary">cas5</name>
    <name evidence="2" type="ORF">ACFO4R_09455</name>
</gene>